<name>A0A4Q0I0H1_9FIRM</name>
<organism evidence="1 2">
    <name type="scientific">Acetivibrio mesophilus</name>
    <dbReference type="NCBI Taxonomy" id="2487273"/>
    <lineage>
        <taxon>Bacteria</taxon>
        <taxon>Bacillati</taxon>
        <taxon>Bacillota</taxon>
        <taxon>Clostridia</taxon>
        <taxon>Eubacteriales</taxon>
        <taxon>Oscillospiraceae</taxon>
        <taxon>Acetivibrio</taxon>
    </lineage>
</organism>
<dbReference type="RefSeq" id="WP_152539149.1">
    <property type="nucleotide sequence ID" value="NZ_RLII01000045.1"/>
</dbReference>
<evidence type="ECO:0000313" key="2">
    <source>
        <dbReference type="Proteomes" id="UP000289166"/>
    </source>
</evidence>
<dbReference type="AlphaFoldDB" id="A0A4Q0I0H1"/>
<reference evidence="2" key="1">
    <citation type="submission" date="2018-11" db="EMBL/GenBank/DDBJ databases">
        <title>Genome sequencing of a novel mesophilic and cellulolytic organism within the genus Hungateiclostridium.</title>
        <authorList>
            <person name="Rettenmaier R."/>
            <person name="Liebl W."/>
            <person name="Zverlov V."/>
        </authorList>
    </citation>
    <scope>NUCLEOTIDE SEQUENCE [LARGE SCALE GENOMIC DNA]</scope>
    <source>
        <strain evidence="2">N2K1</strain>
    </source>
</reference>
<protein>
    <submittedName>
        <fullName evidence="1">Uncharacterized protein</fullName>
    </submittedName>
</protein>
<proteinExistence type="predicted"/>
<evidence type="ECO:0000313" key="1">
    <source>
        <dbReference type="EMBL" id="RXE57648.1"/>
    </source>
</evidence>
<dbReference type="EMBL" id="RLII01000045">
    <property type="protein sequence ID" value="RXE57648.1"/>
    <property type="molecule type" value="Genomic_DNA"/>
</dbReference>
<accession>A0A4Q0I0H1</accession>
<sequence length="101" mass="11438">MYRAVGPDEFYDVMKTGEFNVIPNGLQAKQFGLSFEETLKFADKYSDIGAIIEVKVPTSVLNKIGDFTQVDKFIFKSGTVTIHADKLGEFNKIIQELIHKY</sequence>
<gene>
    <name evidence="1" type="ORF">EFD62_16570</name>
</gene>
<dbReference type="Proteomes" id="UP000289166">
    <property type="component" value="Unassembled WGS sequence"/>
</dbReference>
<keyword evidence="2" id="KW-1185">Reference proteome</keyword>
<comment type="caution">
    <text evidence="1">The sequence shown here is derived from an EMBL/GenBank/DDBJ whole genome shotgun (WGS) entry which is preliminary data.</text>
</comment>